<organism evidence="1 2">
    <name type="scientific">Helianthus annuus</name>
    <name type="common">Common sunflower</name>
    <dbReference type="NCBI Taxonomy" id="4232"/>
    <lineage>
        <taxon>Eukaryota</taxon>
        <taxon>Viridiplantae</taxon>
        <taxon>Streptophyta</taxon>
        <taxon>Embryophyta</taxon>
        <taxon>Tracheophyta</taxon>
        <taxon>Spermatophyta</taxon>
        <taxon>Magnoliopsida</taxon>
        <taxon>eudicotyledons</taxon>
        <taxon>Gunneridae</taxon>
        <taxon>Pentapetalae</taxon>
        <taxon>asterids</taxon>
        <taxon>campanulids</taxon>
        <taxon>Asterales</taxon>
        <taxon>Asteraceae</taxon>
        <taxon>Asteroideae</taxon>
        <taxon>Heliantheae alliance</taxon>
        <taxon>Heliantheae</taxon>
        <taxon>Helianthus</taxon>
    </lineage>
</organism>
<name>A0A9K3EBR6_HELAN</name>
<proteinExistence type="predicted"/>
<dbReference type="EMBL" id="MNCJ02000329">
    <property type="protein sequence ID" value="KAF5770598.1"/>
    <property type="molecule type" value="Genomic_DNA"/>
</dbReference>
<evidence type="ECO:0000313" key="1">
    <source>
        <dbReference type="EMBL" id="KAF5770598.1"/>
    </source>
</evidence>
<dbReference type="Gramene" id="mRNA:HanXRQr2_Chr14g0661191">
    <property type="protein sequence ID" value="CDS:HanXRQr2_Chr14g0661191.1"/>
    <property type="gene ID" value="HanXRQr2_Chr14g0661191"/>
</dbReference>
<dbReference type="Proteomes" id="UP000215914">
    <property type="component" value="Unassembled WGS sequence"/>
</dbReference>
<protein>
    <submittedName>
        <fullName evidence="1">Uncharacterized protein</fullName>
    </submittedName>
</protein>
<comment type="caution">
    <text evidence="1">The sequence shown here is derived from an EMBL/GenBank/DDBJ whole genome shotgun (WGS) entry which is preliminary data.</text>
</comment>
<gene>
    <name evidence="1" type="ORF">HanXRQr2_Chr14g0661191</name>
</gene>
<dbReference type="AlphaFoldDB" id="A0A9K3EBR6"/>
<sequence>MAHSIAVPVVSVPPLRNSEHNVTISGFVGGYFRPSTVKSNNVSRYENSAAVGSDPGFFTAARLCSMNGTNVAICCSRTSNAFFRCFEKNGRNNGK</sequence>
<reference evidence="1" key="1">
    <citation type="journal article" date="2017" name="Nature">
        <title>The sunflower genome provides insights into oil metabolism, flowering and Asterid evolution.</title>
        <authorList>
            <person name="Badouin H."/>
            <person name="Gouzy J."/>
            <person name="Grassa C.J."/>
            <person name="Murat F."/>
            <person name="Staton S.E."/>
            <person name="Cottret L."/>
            <person name="Lelandais-Briere C."/>
            <person name="Owens G.L."/>
            <person name="Carrere S."/>
            <person name="Mayjonade B."/>
            <person name="Legrand L."/>
            <person name="Gill N."/>
            <person name="Kane N.C."/>
            <person name="Bowers J.E."/>
            <person name="Hubner S."/>
            <person name="Bellec A."/>
            <person name="Berard A."/>
            <person name="Berges H."/>
            <person name="Blanchet N."/>
            <person name="Boniface M.C."/>
            <person name="Brunel D."/>
            <person name="Catrice O."/>
            <person name="Chaidir N."/>
            <person name="Claudel C."/>
            <person name="Donnadieu C."/>
            <person name="Faraut T."/>
            <person name="Fievet G."/>
            <person name="Helmstetter N."/>
            <person name="King M."/>
            <person name="Knapp S.J."/>
            <person name="Lai Z."/>
            <person name="Le Paslier M.C."/>
            <person name="Lippi Y."/>
            <person name="Lorenzon L."/>
            <person name="Mandel J.R."/>
            <person name="Marage G."/>
            <person name="Marchand G."/>
            <person name="Marquand E."/>
            <person name="Bret-Mestries E."/>
            <person name="Morien E."/>
            <person name="Nambeesan S."/>
            <person name="Nguyen T."/>
            <person name="Pegot-Espagnet P."/>
            <person name="Pouilly N."/>
            <person name="Raftis F."/>
            <person name="Sallet E."/>
            <person name="Schiex T."/>
            <person name="Thomas J."/>
            <person name="Vandecasteele C."/>
            <person name="Vares D."/>
            <person name="Vear F."/>
            <person name="Vautrin S."/>
            <person name="Crespi M."/>
            <person name="Mangin B."/>
            <person name="Burke J.M."/>
            <person name="Salse J."/>
            <person name="Munos S."/>
            <person name="Vincourt P."/>
            <person name="Rieseberg L.H."/>
            <person name="Langlade N.B."/>
        </authorList>
    </citation>
    <scope>NUCLEOTIDE SEQUENCE</scope>
    <source>
        <tissue evidence="1">Leaves</tissue>
    </source>
</reference>
<keyword evidence="2" id="KW-1185">Reference proteome</keyword>
<reference evidence="1" key="2">
    <citation type="submission" date="2020-06" db="EMBL/GenBank/DDBJ databases">
        <title>Helianthus annuus Genome sequencing and assembly Release 2.</title>
        <authorList>
            <person name="Gouzy J."/>
            <person name="Langlade N."/>
            <person name="Munos S."/>
        </authorList>
    </citation>
    <scope>NUCLEOTIDE SEQUENCE</scope>
    <source>
        <tissue evidence="1">Leaves</tissue>
    </source>
</reference>
<evidence type="ECO:0000313" key="2">
    <source>
        <dbReference type="Proteomes" id="UP000215914"/>
    </source>
</evidence>
<accession>A0A9K3EBR6</accession>